<accession>A7UUU0</accession>
<dbReference type="VEuPathDB" id="VectorBase:AGAP011372"/>
<evidence type="ECO:0000313" key="4">
    <source>
        <dbReference type="Proteomes" id="UP000007062"/>
    </source>
</evidence>
<reference evidence="2 4" key="1">
    <citation type="journal article" date="2002" name="Science">
        <title>The genome sequence of the malaria mosquito Anopheles gambiae.</title>
        <authorList>
            <person name="Holt R.A."/>
            <person name="Subramanian G.M."/>
            <person name="Halpern A."/>
            <person name="Sutton G.G."/>
            <person name="Charlab R."/>
            <person name="Nusskern D.R."/>
            <person name="Wincker P."/>
            <person name="Clark A.G."/>
            <person name="Ribeiro J.M."/>
            <person name="Wides R."/>
            <person name="Salzberg S.L."/>
            <person name="Loftus B."/>
            <person name="Yandell M."/>
            <person name="Majoros W.H."/>
            <person name="Rusch D.B."/>
            <person name="Lai Z."/>
            <person name="Kraft C.L."/>
            <person name="Abril J.F."/>
            <person name="Anthouard V."/>
            <person name="Arensburger P."/>
            <person name="Atkinson P.W."/>
            <person name="Baden H."/>
            <person name="de Berardinis V."/>
            <person name="Baldwin D."/>
            <person name="Benes V."/>
            <person name="Biedler J."/>
            <person name="Blass C."/>
            <person name="Bolanos R."/>
            <person name="Boscus D."/>
            <person name="Barnstead M."/>
            <person name="Cai S."/>
            <person name="Center A."/>
            <person name="Chaturverdi K."/>
            <person name="Christophides G.K."/>
            <person name="Chrystal M.A."/>
            <person name="Clamp M."/>
            <person name="Cravchik A."/>
            <person name="Curwen V."/>
            <person name="Dana A."/>
            <person name="Delcher A."/>
            <person name="Dew I."/>
            <person name="Evans C.A."/>
            <person name="Flanigan M."/>
            <person name="Grundschober-Freimoser A."/>
            <person name="Friedli L."/>
            <person name="Gu Z."/>
            <person name="Guan P."/>
            <person name="Guigo R."/>
            <person name="Hillenmeyer M.E."/>
            <person name="Hladun S.L."/>
            <person name="Hogan J.R."/>
            <person name="Hong Y.S."/>
            <person name="Hoover J."/>
            <person name="Jaillon O."/>
            <person name="Ke Z."/>
            <person name="Kodira C."/>
            <person name="Kokoza E."/>
            <person name="Koutsos A."/>
            <person name="Letunic I."/>
            <person name="Levitsky A."/>
            <person name="Liang Y."/>
            <person name="Lin J.J."/>
            <person name="Lobo N.F."/>
            <person name="Lopez J.R."/>
            <person name="Malek J.A."/>
            <person name="McIntosh T.C."/>
            <person name="Meister S."/>
            <person name="Miller J."/>
            <person name="Mobarry C."/>
            <person name="Mongin E."/>
            <person name="Murphy S.D."/>
            <person name="O'Brochta D.A."/>
            <person name="Pfannkoch C."/>
            <person name="Qi R."/>
            <person name="Regier M.A."/>
            <person name="Remington K."/>
            <person name="Shao H."/>
            <person name="Sharakhova M.V."/>
            <person name="Sitter C.D."/>
            <person name="Shetty J."/>
            <person name="Smith T.J."/>
            <person name="Strong R."/>
            <person name="Sun J."/>
            <person name="Thomasova D."/>
            <person name="Ton L.Q."/>
            <person name="Topalis P."/>
            <person name="Tu Z."/>
            <person name="Unger M.F."/>
            <person name="Walenz B."/>
            <person name="Wang A."/>
            <person name="Wang J."/>
            <person name="Wang M."/>
            <person name="Wang X."/>
            <person name="Woodford K.J."/>
            <person name="Wortman J.R."/>
            <person name="Wu M."/>
            <person name="Yao A."/>
            <person name="Zdobnov E.M."/>
            <person name="Zhang H."/>
            <person name="Zhao Q."/>
            <person name="Zhao S."/>
            <person name="Zhu S.C."/>
            <person name="Zhimulev I."/>
            <person name="Coluzzi M."/>
            <person name="della Torre A."/>
            <person name="Roth C.W."/>
            <person name="Louis C."/>
            <person name="Kalush F."/>
            <person name="Mural R.J."/>
            <person name="Myers E.W."/>
            <person name="Adams M.D."/>
            <person name="Smith H.O."/>
            <person name="Broder S."/>
            <person name="Gardner M.J."/>
            <person name="Fraser C.M."/>
            <person name="Birney E."/>
            <person name="Bork P."/>
            <person name="Brey P.T."/>
            <person name="Venter J.C."/>
            <person name="Weissenbach J."/>
            <person name="Kafatos F.C."/>
            <person name="Collins F.H."/>
            <person name="Hoffman S.L."/>
        </authorList>
    </citation>
    <scope>NUCLEOTIDE SEQUENCE [LARGE SCALE GENOMIC DNA]</scope>
    <source>
        <strain evidence="2 4">PEST</strain>
    </source>
</reference>
<dbReference type="EMBL" id="AAAB01008966">
    <property type="protein sequence ID" value="EDO63535.1"/>
    <property type="molecule type" value="Genomic_DNA"/>
</dbReference>
<keyword evidence="4" id="KW-1185">Reference proteome</keyword>
<dbReference type="EnsemblMetazoa" id="AGAP011372-RA">
    <property type="protein sequence ID" value="AGAP011372-PA"/>
    <property type="gene ID" value="AGAP011372"/>
</dbReference>
<proteinExistence type="predicted"/>
<dbReference type="Proteomes" id="UP000007062">
    <property type="component" value="Chromosome 3L"/>
</dbReference>
<reference evidence="2" key="2">
    <citation type="submission" date="2002-03" db="EMBL/GenBank/DDBJ databases">
        <authorList>
            <consortium name="The Anopheles Genome Sequencing Consortium"/>
        </authorList>
    </citation>
    <scope>NUCLEOTIDE SEQUENCE</scope>
    <source>
        <strain evidence="2">PEST</strain>
    </source>
</reference>
<evidence type="ECO:0000313" key="2">
    <source>
        <dbReference type="EMBL" id="EDO63535.1"/>
    </source>
</evidence>
<reference evidence="2 3" key="3">
    <citation type="journal article" date="2004" name="Trends Parasitol.">
        <title>The Anopheles gambiae genome: an update.</title>
        <authorList>
            <person name="Mongin E."/>
            <person name="Louis C."/>
            <person name="Holt R.A."/>
            <person name="Birney E."/>
            <person name="Collins F.H."/>
        </authorList>
    </citation>
    <scope>NUCLEOTIDE SEQUENCE</scope>
    <source>
        <strain evidence="2 3">PEST</strain>
    </source>
</reference>
<reference evidence="3" key="6">
    <citation type="submission" date="2020-05" db="UniProtKB">
        <authorList>
            <consortium name="EnsemblMetazoa"/>
        </authorList>
    </citation>
    <scope>IDENTIFICATION</scope>
    <source>
        <strain evidence="3">PEST</strain>
    </source>
</reference>
<feature type="region of interest" description="Disordered" evidence="1">
    <location>
        <begin position="1"/>
        <end position="63"/>
    </location>
</feature>
<dbReference type="HOGENOM" id="CLU_2190419_0_0_1"/>
<gene>
    <name evidence="2" type="ORF">AgaP_AGAP011372</name>
</gene>
<dbReference type="AlphaFoldDB" id="A7UUU0"/>
<name>A7UUU0_ANOGA</name>
<sequence length="109" mass="11862">FAPNRKPHCHGGHTSSTLTALHPPASTGTTRKRKIKRPSVTNQTDLPASSPGGHGTSTAHKDQSEWGLGCAFVCVCGRMKSEIMVTVCHSTIQHTYFRVRMHHSVGFII</sequence>
<evidence type="ECO:0000313" key="3">
    <source>
        <dbReference type="EnsemblMetazoa" id="AGAP011372-PA"/>
    </source>
</evidence>
<reference evidence="2" key="5">
    <citation type="submission" date="2011-05" db="EMBL/GenBank/DDBJ databases">
        <authorList>
            <consortium name="VectorBase"/>
        </authorList>
    </citation>
    <scope>NUCLEOTIDE SEQUENCE</scope>
    <source>
        <strain evidence="2">PEST</strain>
    </source>
</reference>
<organism evidence="2">
    <name type="scientific">Anopheles gambiae</name>
    <name type="common">African malaria mosquito</name>
    <dbReference type="NCBI Taxonomy" id="7165"/>
    <lineage>
        <taxon>Eukaryota</taxon>
        <taxon>Metazoa</taxon>
        <taxon>Ecdysozoa</taxon>
        <taxon>Arthropoda</taxon>
        <taxon>Hexapoda</taxon>
        <taxon>Insecta</taxon>
        <taxon>Pterygota</taxon>
        <taxon>Neoptera</taxon>
        <taxon>Endopterygota</taxon>
        <taxon>Diptera</taxon>
        <taxon>Nematocera</taxon>
        <taxon>Culicoidea</taxon>
        <taxon>Culicidae</taxon>
        <taxon>Anophelinae</taxon>
        <taxon>Anopheles</taxon>
    </lineage>
</organism>
<reference evidence="2" key="4">
    <citation type="journal article" date="2007" name="Genome Biol.">
        <title>Update of the Anopheles gambiae PEST genome assembly.</title>
        <authorList>
            <person name="Sharakhova M.V."/>
            <person name="Hammond M.P."/>
            <person name="Lobo N.F."/>
            <person name="Krzywinski J."/>
            <person name="Unger M.F."/>
            <person name="Hillenmeyer M.E."/>
            <person name="Bruggner R.V."/>
            <person name="Birney E."/>
            <person name="Collins F.H."/>
        </authorList>
    </citation>
    <scope>NUCLEOTIDE SEQUENCE</scope>
    <source>
        <strain evidence="2">PEST</strain>
    </source>
</reference>
<evidence type="ECO:0000256" key="1">
    <source>
        <dbReference type="SAM" id="MobiDB-lite"/>
    </source>
</evidence>
<dbReference type="PaxDb" id="7165-AGAP011372-PA"/>
<feature type="compositionally biased region" description="Basic residues" evidence="1">
    <location>
        <begin position="1"/>
        <end position="11"/>
    </location>
</feature>
<protein>
    <submittedName>
        <fullName evidence="2">AGAP011372-PA</fullName>
    </submittedName>
</protein>
<feature type="non-terminal residue" evidence="2">
    <location>
        <position position="1"/>
    </location>
</feature>